<name>A0A9X2JLU2_9LACO</name>
<evidence type="ECO:0000313" key="2">
    <source>
        <dbReference type="EMBL" id="MCP0887367.1"/>
    </source>
</evidence>
<dbReference type="PANTHER" id="PTHR39166">
    <property type="entry name" value="BLL1166 PROTEIN"/>
    <property type="match status" value="1"/>
</dbReference>
<dbReference type="InterPro" id="IPR016181">
    <property type="entry name" value="Acyl_CoA_acyltransferase"/>
</dbReference>
<dbReference type="RefSeq" id="WP_253361144.1">
    <property type="nucleotide sequence ID" value="NZ_JAIULA010000016.1"/>
</dbReference>
<feature type="domain" description="N-acetyltransferase" evidence="1">
    <location>
        <begin position="2"/>
        <end position="139"/>
    </location>
</feature>
<dbReference type="SUPFAM" id="SSF55729">
    <property type="entry name" value="Acyl-CoA N-acyltransferases (Nat)"/>
    <property type="match status" value="1"/>
</dbReference>
<keyword evidence="3" id="KW-1185">Reference proteome</keyword>
<dbReference type="EMBL" id="JAIULA010000016">
    <property type="protein sequence ID" value="MCP0887367.1"/>
    <property type="molecule type" value="Genomic_DNA"/>
</dbReference>
<dbReference type="Gene3D" id="3.40.630.30">
    <property type="match status" value="1"/>
</dbReference>
<comment type="caution">
    <text evidence="2">The sequence shown here is derived from an EMBL/GenBank/DDBJ whole genome shotgun (WGS) entry which is preliminary data.</text>
</comment>
<evidence type="ECO:0000259" key="1">
    <source>
        <dbReference type="PROSITE" id="PS51186"/>
    </source>
</evidence>
<dbReference type="Pfam" id="PF00583">
    <property type="entry name" value="Acetyltransf_1"/>
    <property type="match status" value="1"/>
</dbReference>
<organism evidence="2 3">
    <name type="scientific">Ligilactobacillus ubinensis</name>
    <dbReference type="NCBI Taxonomy" id="2876789"/>
    <lineage>
        <taxon>Bacteria</taxon>
        <taxon>Bacillati</taxon>
        <taxon>Bacillota</taxon>
        <taxon>Bacilli</taxon>
        <taxon>Lactobacillales</taxon>
        <taxon>Lactobacillaceae</taxon>
        <taxon>Ligilactobacillus</taxon>
    </lineage>
</organism>
<dbReference type="GO" id="GO:0016747">
    <property type="term" value="F:acyltransferase activity, transferring groups other than amino-acyl groups"/>
    <property type="evidence" value="ECO:0007669"/>
    <property type="project" value="InterPro"/>
</dbReference>
<gene>
    <name evidence="2" type="ORF">LB941_08470</name>
</gene>
<dbReference type="InterPro" id="IPR009267">
    <property type="entry name" value="NTP_transf_6"/>
</dbReference>
<sequence length="347" mass="39780">MEIINIAKPHQRNRVIKLFSELWGSTKMVTSSGCYDIKNLNGFVAVQSHKILGIVTYVSRKNEIEIISLDSLIENQGIGSKLLIQIEQICIQQSKKRLKIITTNDNIHALNFYKKRGYTVLNVLENAVEKARLIKPEIPKVAKNGIQIKDEIILQKIMLNSNTDKIVKSIIANNSDLMNILNIIKNQNLIQGALAAGSIRNTVWQKFHHQPFKLESDIDVVFFDASVPESANQEIQLNLKKLAPQYKWQVKNEAYMHNYDFSNQEPFNSVADAIAHFVETPTCIGAFLDDKNSLQLIEPFGTYDLVNLIVQPIPFFKQNPEHLNIYKERLESKNWQKKWSKLNILIN</sequence>
<protein>
    <submittedName>
        <fullName evidence="2">Nucleotidyltransferase family protein</fullName>
    </submittedName>
</protein>
<proteinExistence type="predicted"/>
<dbReference type="PANTHER" id="PTHR39166:SF1">
    <property type="entry name" value="BLL1166 PROTEIN"/>
    <property type="match status" value="1"/>
</dbReference>
<dbReference type="PROSITE" id="PS51186">
    <property type="entry name" value="GNAT"/>
    <property type="match status" value="1"/>
</dbReference>
<dbReference type="AlphaFoldDB" id="A0A9X2JLU2"/>
<dbReference type="InterPro" id="IPR000182">
    <property type="entry name" value="GNAT_dom"/>
</dbReference>
<dbReference type="Pfam" id="PF06042">
    <property type="entry name" value="NTP_transf_6"/>
    <property type="match status" value="1"/>
</dbReference>
<accession>A0A9X2JLU2</accession>
<reference evidence="2 3" key="1">
    <citation type="journal article" date="2023" name="Int. J. Syst. Evol. Microbiol.">
        <title>Ligilactobacillus ubinensis sp. nov., a novel species isolated from the wild ferment of a durian fruit (Durio zibethinus).</title>
        <authorList>
            <person name="Heng Y.C."/>
            <person name="Menon N."/>
            <person name="Chen B."/>
            <person name="Loo B.Z.L."/>
            <person name="Wong G.W.J."/>
            <person name="Lim A.C.H."/>
            <person name="Silvaraju S."/>
            <person name="Kittelmann S."/>
        </authorList>
    </citation>
    <scope>NUCLEOTIDE SEQUENCE [LARGE SCALE GENOMIC DNA]</scope>
    <source>
        <strain evidence="2 3">WILCCON 0076</strain>
    </source>
</reference>
<dbReference type="Proteomes" id="UP001139006">
    <property type="component" value="Unassembled WGS sequence"/>
</dbReference>
<evidence type="ECO:0000313" key="3">
    <source>
        <dbReference type="Proteomes" id="UP001139006"/>
    </source>
</evidence>